<gene>
    <name evidence="2" type="ORF">CPELLU_LOCUS9904</name>
</gene>
<evidence type="ECO:0000259" key="1">
    <source>
        <dbReference type="PROSITE" id="PS50011"/>
    </source>
</evidence>
<dbReference type="InterPro" id="IPR011009">
    <property type="entry name" value="Kinase-like_dom_sf"/>
</dbReference>
<dbReference type="Proteomes" id="UP000789759">
    <property type="component" value="Unassembled WGS sequence"/>
</dbReference>
<reference evidence="2" key="1">
    <citation type="submission" date="2021-06" db="EMBL/GenBank/DDBJ databases">
        <authorList>
            <person name="Kallberg Y."/>
            <person name="Tangrot J."/>
            <person name="Rosling A."/>
        </authorList>
    </citation>
    <scope>NUCLEOTIDE SEQUENCE</scope>
    <source>
        <strain evidence="2">FL966</strain>
    </source>
</reference>
<dbReference type="SUPFAM" id="SSF56112">
    <property type="entry name" value="Protein kinase-like (PK-like)"/>
    <property type="match status" value="1"/>
</dbReference>
<evidence type="ECO:0000313" key="3">
    <source>
        <dbReference type="Proteomes" id="UP000789759"/>
    </source>
</evidence>
<dbReference type="InterPro" id="IPR000719">
    <property type="entry name" value="Prot_kinase_dom"/>
</dbReference>
<evidence type="ECO:0000313" key="2">
    <source>
        <dbReference type="EMBL" id="CAG8663261.1"/>
    </source>
</evidence>
<dbReference type="InterPro" id="IPR050167">
    <property type="entry name" value="Ser_Thr_protein_kinase"/>
</dbReference>
<dbReference type="GO" id="GO:0004672">
    <property type="term" value="F:protein kinase activity"/>
    <property type="evidence" value="ECO:0007669"/>
    <property type="project" value="InterPro"/>
</dbReference>
<dbReference type="EMBL" id="CAJVQA010007885">
    <property type="protein sequence ID" value="CAG8663261.1"/>
    <property type="molecule type" value="Genomic_DNA"/>
</dbReference>
<keyword evidence="3" id="KW-1185">Reference proteome</keyword>
<dbReference type="GO" id="GO:0007165">
    <property type="term" value="P:signal transduction"/>
    <property type="evidence" value="ECO:0007669"/>
    <property type="project" value="TreeGrafter"/>
</dbReference>
<dbReference type="PANTHER" id="PTHR23257">
    <property type="entry name" value="SERINE-THREONINE PROTEIN KINASE"/>
    <property type="match status" value="1"/>
</dbReference>
<dbReference type="InterPro" id="IPR001245">
    <property type="entry name" value="Ser-Thr/Tyr_kinase_cat_dom"/>
</dbReference>
<name>A0A9N9E7Z1_9GLOM</name>
<dbReference type="GO" id="GO:0005737">
    <property type="term" value="C:cytoplasm"/>
    <property type="evidence" value="ECO:0007669"/>
    <property type="project" value="TreeGrafter"/>
</dbReference>
<comment type="caution">
    <text evidence="2">The sequence shown here is derived from an EMBL/GenBank/DDBJ whole genome shotgun (WGS) entry which is preliminary data.</text>
</comment>
<sequence length="1089" mass="126913">MSSLSNWLDQAIENENIRFIKFNDLDFDARNHKKKENPSYSRVPLKSNPDLEITYHTLKDFHDLKIDDKEMATLFKESLHENIITAFISKCMNTCDYYLIIEYANQGDLDCYLENTILTWRQRIEIAIQLTSGLNFLHNKQLVHFNLDPKNVFINNDILKITSFGRIEIFKSNNFEKIPFIEPRTLQTLNPESLIESGNNSQESNVYSLGVLLWYISSGFRPYKNFSCFQMITHIIKGQREAVIQGTPVNYSKLYQSCWQHDPDKRPKCKQILEFLENADMKDGTSNTIDKSHQALSELGKNILIDEEKIYAPTSIEGPNKIKCLQDFNLCKGLNIYGNILNPGEQILTKDGELIFYIKNDIRVYINSIPTNTLKNKSILPTSPNIEENHIRIHIPLLQIEYKNQIVTNEFTEIIEKELKRPDQSFVRETLQDIFEKYGEYIVQNIDIGGALTVKSSFDDDLSLLQEIEILKAQLYWVYDDVVLGKVNVFNKVPFNDHFILKDAHNNDQRILYGYELKSWMKDYYENKNGYIISYNKIIHAYNLLKDEVKQNVKNALECSYERTIKFIPHMNHYDDKDLITWISSSKTIYLRDWVENLHLQYGLVIQPCAIGRGFEIAVEFIGIPDAHKCNNSYMHLRQPSNKKEAFTLTNRIEFNNDTNFLFLAKKLANENPHPIFDNLQASEIHCLIISENVKLCINLDKIVPSKALMKEVNDAINNDFPFYELNRVFNKFGHIWPQKIILGWILSRTCDHTTSDELINDKFSLDINKKSEIQQIILDKLSKWSNSIKNLDTSFFLDSNGEIVNSHEIYEKLRNLNEVKNLNIVKFEDLVPLYKILPESIQKDIENITSDRYHIIMTGVTKIKRENQTYVDVGFVQPLKDNNYEMFGCLIVNNQRISDTMIRFSLANKYGCQAIIHKLGNKNRHTRNVKIIFGQKILKGQLPFTYEISMQNRNFPDSFILVTSFDSKDLDRNQVIKGHIENHSKTSLSLNVSQHNAEEIQSNNIIMKWCLIEINQNDFVISDVEKKVFNWNVLGEVIAKSNWNVRGEVIAKSNWNVRGEEHSNHSNPMLNSRDEEIEWIKNVNEDNA</sequence>
<dbReference type="PROSITE" id="PS50011">
    <property type="entry name" value="PROTEIN_KINASE_DOM"/>
    <property type="match status" value="1"/>
</dbReference>
<organism evidence="2 3">
    <name type="scientific">Cetraspora pellucida</name>
    <dbReference type="NCBI Taxonomy" id="1433469"/>
    <lineage>
        <taxon>Eukaryota</taxon>
        <taxon>Fungi</taxon>
        <taxon>Fungi incertae sedis</taxon>
        <taxon>Mucoromycota</taxon>
        <taxon>Glomeromycotina</taxon>
        <taxon>Glomeromycetes</taxon>
        <taxon>Diversisporales</taxon>
        <taxon>Gigasporaceae</taxon>
        <taxon>Cetraspora</taxon>
    </lineage>
</organism>
<protein>
    <submittedName>
        <fullName evidence="2">12060_t:CDS:1</fullName>
    </submittedName>
</protein>
<dbReference type="AlphaFoldDB" id="A0A9N9E7Z1"/>
<accession>A0A9N9E7Z1</accession>
<feature type="domain" description="Protein kinase" evidence="1">
    <location>
        <begin position="1"/>
        <end position="296"/>
    </location>
</feature>
<proteinExistence type="predicted"/>
<dbReference type="GO" id="GO:0005524">
    <property type="term" value="F:ATP binding"/>
    <property type="evidence" value="ECO:0007669"/>
    <property type="project" value="InterPro"/>
</dbReference>
<dbReference type="Gene3D" id="1.10.510.10">
    <property type="entry name" value="Transferase(Phosphotransferase) domain 1"/>
    <property type="match status" value="1"/>
</dbReference>
<dbReference type="OrthoDB" id="2383649at2759"/>
<dbReference type="Pfam" id="PF07714">
    <property type="entry name" value="PK_Tyr_Ser-Thr"/>
    <property type="match status" value="1"/>
</dbReference>